<evidence type="ECO:0008006" key="4">
    <source>
        <dbReference type="Google" id="ProtNLM"/>
    </source>
</evidence>
<dbReference type="EMBL" id="CDPU01000024">
    <property type="protein sequence ID" value="CEO51585.1"/>
    <property type="molecule type" value="Genomic_DNA"/>
</dbReference>
<evidence type="ECO:0000256" key="1">
    <source>
        <dbReference type="SAM" id="SignalP"/>
    </source>
</evidence>
<protein>
    <recommendedName>
        <fullName evidence="4">AA1-like domain-containing protein</fullName>
    </recommendedName>
</protein>
<reference evidence="3" key="2">
    <citation type="submission" date="2020-10" db="EMBL/GenBank/DDBJ databases">
        <title>High-Quality Genome Resource of Clonostachys rosea strain S41 by Oxford Nanopore Long-Read Sequencing.</title>
        <authorList>
            <person name="Wang H."/>
        </authorList>
    </citation>
    <scope>NUCLEOTIDE SEQUENCE</scope>
    <source>
        <strain evidence="3">S41</strain>
    </source>
</reference>
<evidence type="ECO:0000313" key="2">
    <source>
        <dbReference type="EMBL" id="CEO51585.1"/>
    </source>
</evidence>
<organism evidence="2">
    <name type="scientific">Bionectria ochroleuca</name>
    <name type="common">Gliocladium roseum</name>
    <dbReference type="NCBI Taxonomy" id="29856"/>
    <lineage>
        <taxon>Eukaryota</taxon>
        <taxon>Fungi</taxon>
        <taxon>Dikarya</taxon>
        <taxon>Ascomycota</taxon>
        <taxon>Pezizomycotina</taxon>
        <taxon>Sordariomycetes</taxon>
        <taxon>Hypocreomycetidae</taxon>
        <taxon>Hypocreales</taxon>
        <taxon>Bionectriaceae</taxon>
        <taxon>Clonostachys</taxon>
    </lineage>
</organism>
<proteinExistence type="predicted"/>
<reference evidence="2" key="1">
    <citation type="submission" date="2015-01" db="EMBL/GenBank/DDBJ databases">
        <authorList>
            <person name="Durling Mikael"/>
        </authorList>
    </citation>
    <scope>NUCLEOTIDE SEQUENCE</scope>
</reference>
<gene>
    <name evidence="2" type="ORF">BN869_000007643_1</name>
    <name evidence="3" type="ORF">IM811_018002</name>
</gene>
<dbReference type="Proteomes" id="UP000616885">
    <property type="component" value="Unassembled WGS sequence"/>
</dbReference>
<name>A0A0B7K9I6_BIOOC</name>
<dbReference type="AlphaFoldDB" id="A0A0B7K9I6"/>
<feature type="signal peptide" evidence="1">
    <location>
        <begin position="1"/>
        <end position="17"/>
    </location>
</feature>
<accession>A0A0B7K9I6</accession>
<feature type="chain" id="PRO_5044541149" description="AA1-like domain-containing protein" evidence="1">
    <location>
        <begin position="18"/>
        <end position="149"/>
    </location>
</feature>
<evidence type="ECO:0000313" key="3">
    <source>
        <dbReference type="EMBL" id="KAF9748497.1"/>
    </source>
</evidence>
<dbReference type="EMBL" id="JADCTT010000009">
    <property type="protein sequence ID" value="KAF9748497.1"/>
    <property type="molecule type" value="Genomic_DNA"/>
</dbReference>
<keyword evidence="1" id="KW-0732">Signal</keyword>
<sequence>MKSISAVIAFAAALAAAEPDTFKFANLYMIGSGNFTNPDGDREGAFFTLDEWTSRDIACNPEFETIPTDRVDGECLLYTMVPGQGTVTSPYPLDFSIDEIIDVANIRVTLYHQEDGRKGSAVVPLICKSSSGTFHCDQDWTNELFITIS</sequence>